<dbReference type="Proteomes" id="UP000027981">
    <property type="component" value="Chromosome"/>
</dbReference>
<dbReference type="SUPFAM" id="SSF54909">
    <property type="entry name" value="Dimeric alpha+beta barrel"/>
    <property type="match status" value="1"/>
</dbReference>
<name>A0A075LSH1_9EURY</name>
<dbReference type="PANTHER" id="PTHR30154:SF34">
    <property type="entry name" value="TRANSCRIPTIONAL REGULATOR AZLB"/>
    <property type="match status" value="1"/>
</dbReference>
<dbReference type="PROSITE" id="PS50956">
    <property type="entry name" value="HTH_ASNC_2"/>
    <property type="match status" value="1"/>
</dbReference>
<dbReference type="InterPro" id="IPR019887">
    <property type="entry name" value="Tscrpt_reg_AsnC/Lrp_C"/>
</dbReference>
<dbReference type="Gene3D" id="1.10.10.10">
    <property type="entry name" value="Winged helix-like DNA-binding domain superfamily/Winged helix DNA-binding domain"/>
    <property type="match status" value="1"/>
</dbReference>
<evidence type="ECO:0000259" key="4">
    <source>
        <dbReference type="PROSITE" id="PS50956"/>
    </source>
</evidence>
<keyword evidence="3" id="KW-0804">Transcription</keyword>
<sequence length="147" mass="16899">MIDELDRKILRLLQKDARLSYREIAKELNIAVGTVHNRIKRMEENGVLKAFYPKVDYEKIGYGLTAIIGIQAQGKKIVEIEKQIAKDSHVMCVYDVTGDYDIIIVAKFRNREDMNRFVKSVLAIDGVEKTTTHVAMQIVKEEFTLEP</sequence>
<proteinExistence type="predicted"/>
<dbReference type="KEGG" id="ppac:PAP_04065"/>
<dbReference type="Pfam" id="PF13412">
    <property type="entry name" value="HTH_24"/>
    <property type="match status" value="1"/>
</dbReference>
<keyword evidence="6" id="KW-1185">Reference proteome</keyword>
<dbReference type="InterPro" id="IPR036388">
    <property type="entry name" value="WH-like_DNA-bd_sf"/>
</dbReference>
<dbReference type="RefSeq" id="WP_048164812.1">
    <property type="nucleotide sequence ID" value="NZ_CP006019.1"/>
</dbReference>
<dbReference type="GO" id="GO:0043200">
    <property type="term" value="P:response to amino acid"/>
    <property type="evidence" value="ECO:0007669"/>
    <property type="project" value="TreeGrafter"/>
</dbReference>
<dbReference type="SMART" id="SM00344">
    <property type="entry name" value="HTH_ASNC"/>
    <property type="match status" value="1"/>
</dbReference>
<dbReference type="GO" id="GO:0005829">
    <property type="term" value="C:cytosol"/>
    <property type="evidence" value="ECO:0007669"/>
    <property type="project" value="TreeGrafter"/>
</dbReference>
<dbReference type="Gene3D" id="3.30.70.920">
    <property type="match status" value="1"/>
</dbReference>
<dbReference type="InterPro" id="IPR019888">
    <property type="entry name" value="Tscrpt_reg_AsnC-like"/>
</dbReference>
<reference evidence="6" key="1">
    <citation type="submission" date="2013-06" db="EMBL/GenBank/DDBJ databases">
        <title>Complete Genome Sequence of Hyperthermophilic Palaeococcus pacificus DY20341T, Isolated from a Deep-Sea Hydrothermal Sediments.</title>
        <authorList>
            <person name="Zeng X."/>
            <person name="Shao Z."/>
        </authorList>
    </citation>
    <scope>NUCLEOTIDE SEQUENCE [LARGE SCALE GENOMIC DNA]</scope>
    <source>
        <strain evidence="6">DY20341</strain>
    </source>
</reference>
<dbReference type="GeneID" id="24841940"/>
<evidence type="ECO:0000313" key="6">
    <source>
        <dbReference type="Proteomes" id="UP000027981"/>
    </source>
</evidence>
<feature type="domain" description="HTH asnC-type" evidence="4">
    <location>
        <begin position="2"/>
        <end position="63"/>
    </location>
</feature>
<reference evidence="5 6" key="2">
    <citation type="journal article" date="2015" name="Genome Announc.">
        <title>Complete Genome Sequence of Hyperthermophilic Piezophilic Archaeon Palaeococcus pacificus DY20341T, Isolated from Deep-Sea Hydrothermal Sediments.</title>
        <authorList>
            <person name="Zeng X."/>
            <person name="Jebbar M."/>
            <person name="Shao Z."/>
        </authorList>
    </citation>
    <scope>NUCLEOTIDE SEQUENCE [LARGE SCALE GENOMIC DNA]</scope>
    <source>
        <strain evidence="5 6">DY20341</strain>
    </source>
</reference>
<dbReference type="PANTHER" id="PTHR30154">
    <property type="entry name" value="LEUCINE-RESPONSIVE REGULATORY PROTEIN"/>
    <property type="match status" value="1"/>
</dbReference>
<dbReference type="SUPFAM" id="SSF46785">
    <property type="entry name" value="Winged helix' DNA-binding domain"/>
    <property type="match status" value="1"/>
</dbReference>
<dbReference type="CDD" id="cd00090">
    <property type="entry name" value="HTH_ARSR"/>
    <property type="match status" value="1"/>
</dbReference>
<dbReference type="Pfam" id="PF01037">
    <property type="entry name" value="AsnC_trans_reg"/>
    <property type="match status" value="1"/>
</dbReference>
<dbReference type="InterPro" id="IPR000485">
    <property type="entry name" value="AsnC-type_HTH_dom"/>
</dbReference>
<dbReference type="InterPro" id="IPR011008">
    <property type="entry name" value="Dimeric_a/b-barrel"/>
</dbReference>
<organism evidence="5 6">
    <name type="scientific">Palaeococcus pacificus DY20341</name>
    <dbReference type="NCBI Taxonomy" id="1343739"/>
    <lineage>
        <taxon>Archaea</taxon>
        <taxon>Methanobacteriati</taxon>
        <taxon>Methanobacteriota</taxon>
        <taxon>Thermococci</taxon>
        <taxon>Thermococcales</taxon>
        <taxon>Thermococcaceae</taxon>
        <taxon>Palaeococcus</taxon>
    </lineage>
</organism>
<gene>
    <name evidence="5" type="ORF">PAP_04065</name>
</gene>
<dbReference type="eggNOG" id="arCOG01580">
    <property type="taxonomic scope" value="Archaea"/>
</dbReference>
<dbReference type="EMBL" id="CP006019">
    <property type="protein sequence ID" value="AIF69229.1"/>
    <property type="molecule type" value="Genomic_DNA"/>
</dbReference>
<dbReference type="OrthoDB" id="6995at2157"/>
<dbReference type="PRINTS" id="PR00033">
    <property type="entry name" value="HTHASNC"/>
</dbReference>
<dbReference type="HOGENOM" id="CLU_091233_5_4_2"/>
<dbReference type="STRING" id="1343739.PAP_04065"/>
<evidence type="ECO:0000313" key="5">
    <source>
        <dbReference type="EMBL" id="AIF69229.1"/>
    </source>
</evidence>
<evidence type="ECO:0000256" key="2">
    <source>
        <dbReference type="ARBA" id="ARBA00023125"/>
    </source>
</evidence>
<accession>A0A075LSH1</accession>
<keyword evidence="1" id="KW-0805">Transcription regulation</keyword>
<dbReference type="GO" id="GO:0043565">
    <property type="term" value="F:sequence-specific DNA binding"/>
    <property type="evidence" value="ECO:0007669"/>
    <property type="project" value="InterPro"/>
</dbReference>
<dbReference type="InterPro" id="IPR011991">
    <property type="entry name" value="ArsR-like_HTH"/>
</dbReference>
<evidence type="ECO:0000256" key="3">
    <source>
        <dbReference type="ARBA" id="ARBA00023163"/>
    </source>
</evidence>
<protein>
    <submittedName>
        <fullName evidence="5">AsnC family transcriptional regulator</fullName>
    </submittedName>
</protein>
<evidence type="ECO:0000256" key="1">
    <source>
        <dbReference type="ARBA" id="ARBA00023015"/>
    </source>
</evidence>
<dbReference type="AlphaFoldDB" id="A0A075LSH1"/>
<dbReference type="InterPro" id="IPR036390">
    <property type="entry name" value="WH_DNA-bd_sf"/>
</dbReference>
<keyword evidence="2" id="KW-0238">DNA-binding</keyword>